<dbReference type="GO" id="GO:0016279">
    <property type="term" value="F:protein-lysine N-methyltransferase activity"/>
    <property type="evidence" value="ECO:0007669"/>
    <property type="project" value="InterPro"/>
</dbReference>
<evidence type="ECO:0000259" key="4">
    <source>
        <dbReference type="PROSITE" id="PS50280"/>
    </source>
</evidence>
<keyword evidence="6" id="KW-1185">Reference proteome</keyword>
<evidence type="ECO:0000313" key="5">
    <source>
        <dbReference type="EMBL" id="ABN65224.2"/>
    </source>
</evidence>
<dbReference type="GO" id="GO:0032259">
    <property type="term" value="P:methylation"/>
    <property type="evidence" value="ECO:0007669"/>
    <property type="project" value="UniProtKB-KW"/>
</dbReference>
<dbReference type="EMBL" id="CP000496">
    <property type="protein sequence ID" value="ABN65224.2"/>
    <property type="molecule type" value="Genomic_DNA"/>
</dbReference>
<feature type="domain" description="SET" evidence="4">
    <location>
        <begin position="33"/>
        <end position="299"/>
    </location>
</feature>
<dbReference type="HOGENOM" id="CLU_041939_0_0_1"/>
<dbReference type="eggNOG" id="KOG1337">
    <property type="taxonomic scope" value="Eukaryota"/>
</dbReference>
<sequence>MTVIEDRTEALLEWIKNTEDETFKPSTHSFISPKIEIKQFEQSGRGIAAKDDIKRSQQILRIPHSFLLNFTTVVSHITRHNSNIKLKEPYYLGIYVPLESTNNNDKFTNIYKSLELQDLLALTSFQLLSLYLCFERQRIHSSFWKPFLEMLPDISDFSLNPLIWQVLQVDQWEELIQFLPESAKRRAEDVYERFLEDYVVVRALVSRILDDLKLSESSADEYIPVDLFLWAWMCINSRCLYMTIPQGKTNADNFTMAPYVDFLNHSCNDECSILIDTTGFHVRTTTPYMPGDQLFLSYGPHCNEFLLCEYGFVIPHDNKWNDLDISAYIIPLLKPQHVEFLKENDYFDKYTMTNEGISFRTEVVLATVQENSPSVSRRLQALLNGIGDGATFKSHSHVLLKEIIKKVLHECDQYKHLEYNDDKDINTRERKKTIGILYKNRSEIANNILSTLE</sequence>
<dbReference type="AlphaFoldDB" id="A3LQL7"/>
<dbReference type="PANTHER" id="PTHR13271">
    <property type="entry name" value="UNCHARACTERIZED PUTATIVE METHYLTRANSFERASE"/>
    <property type="match status" value="1"/>
</dbReference>
<dbReference type="Gene3D" id="3.90.1410.10">
    <property type="entry name" value="set domain protein methyltransferase, domain 1"/>
    <property type="match status" value="1"/>
</dbReference>
<dbReference type="SUPFAM" id="SSF82199">
    <property type="entry name" value="SET domain"/>
    <property type="match status" value="1"/>
</dbReference>
<evidence type="ECO:0000313" key="6">
    <source>
        <dbReference type="Proteomes" id="UP000002258"/>
    </source>
</evidence>
<keyword evidence="2" id="KW-0808">Transferase</keyword>
<accession>A3LQL7</accession>
<dbReference type="PIRSF" id="PIRSF027158">
    <property type="entry name" value="Lys_MTase_YDR198C_prd"/>
    <property type="match status" value="1"/>
</dbReference>
<dbReference type="Proteomes" id="UP000002258">
    <property type="component" value="Chromosome 2"/>
</dbReference>
<dbReference type="KEGG" id="pic:PICST_42613"/>
<dbReference type="InterPro" id="IPR044429">
    <property type="entry name" value="SETD4_SET"/>
</dbReference>
<dbReference type="InParanoid" id="A3LQL7"/>
<keyword evidence="3" id="KW-0949">S-adenosyl-L-methionine</keyword>
<evidence type="ECO:0000256" key="1">
    <source>
        <dbReference type="ARBA" id="ARBA00022603"/>
    </source>
</evidence>
<keyword evidence="1" id="KW-0489">Methyltransferase</keyword>
<protein>
    <recommendedName>
        <fullName evidence="4">SET domain-containing protein</fullName>
    </recommendedName>
</protein>
<dbReference type="OrthoDB" id="341421at2759"/>
<dbReference type="PANTHER" id="PTHR13271:SF47">
    <property type="entry name" value="ACTIN-HISTIDINE N-METHYLTRANSFERASE"/>
    <property type="match status" value="1"/>
</dbReference>
<dbReference type="PROSITE" id="PS50280">
    <property type="entry name" value="SET"/>
    <property type="match status" value="1"/>
</dbReference>
<dbReference type="FunCoup" id="A3LQL7">
    <property type="interactions" value="73"/>
</dbReference>
<dbReference type="InterPro" id="IPR046341">
    <property type="entry name" value="SET_dom_sf"/>
</dbReference>
<dbReference type="InterPro" id="IPR050600">
    <property type="entry name" value="SETD3_SETD6_MTase"/>
</dbReference>
<dbReference type="Pfam" id="PF00856">
    <property type="entry name" value="SET"/>
    <property type="match status" value="1"/>
</dbReference>
<dbReference type="OMA" id="YWGDYTI"/>
<dbReference type="RefSeq" id="XP_001383253.2">
    <property type="nucleotide sequence ID" value="XM_001383216.1"/>
</dbReference>
<evidence type="ECO:0000256" key="3">
    <source>
        <dbReference type="ARBA" id="ARBA00022691"/>
    </source>
</evidence>
<reference evidence="5 6" key="1">
    <citation type="journal article" date="2007" name="Nat. Biotechnol.">
        <title>Genome sequence of the lignocellulose-bioconverting and xylose-fermenting yeast Pichia stipitis.</title>
        <authorList>
            <person name="Jeffries T.W."/>
            <person name="Grigoriev I.V."/>
            <person name="Grimwood J."/>
            <person name="Laplaza J.M."/>
            <person name="Aerts A."/>
            <person name="Salamov A."/>
            <person name="Schmutz J."/>
            <person name="Lindquist E."/>
            <person name="Dehal P."/>
            <person name="Shapiro H."/>
            <person name="Jin Y.S."/>
            <person name="Passoth V."/>
            <person name="Richardson P.M."/>
        </authorList>
    </citation>
    <scope>NUCLEOTIDE SEQUENCE [LARGE SCALE GENOMIC DNA]</scope>
    <source>
        <strain evidence="6">ATCC 58785 / CBS 6054 / NBRC 10063 / NRRL Y-11545</strain>
    </source>
</reference>
<dbReference type="GeneID" id="4837541"/>
<name>A3LQL7_PICST</name>
<organism evidence="5 6">
    <name type="scientific">Scheffersomyces stipitis (strain ATCC 58785 / CBS 6054 / NBRC 10063 / NRRL Y-11545)</name>
    <name type="common">Yeast</name>
    <name type="synonym">Pichia stipitis</name>
    <dbReference type="NCBI Taxonomy" id="322104"/>
    <lineage>
        <taxon>Eukaryota</taxon>
        <taxon>Fungi</taxon>
        <taxon>Dikarya</taxon>
        <taxon>Ascomycota</taxon>
        <taxon>Saccharomycotina</taxon>
        <taxon>Pichiomycetes</taxon>
        <taxon>Debaryomycetaceae</taxon>
        <taxon>Scheffersomyces</taxon>
    </lineage>
</organism>
<evidence type="ECO:0000256" key="2">
    <source>
        <dbReference type="ARBA" id="ARBA00022679"/>
    </source>
</evidence>
<proteinExistence type="predicted"/>
<dbReference type="STRING" id="322104.A3LQL7"/>
<dbReference type="InterPro" id="IPR001214">
    <property type="entry name" value="SET_dom"/>
</dbReference>
<gene>
    <name evidence="5" type="ORF">PICST_42613</name>
</gene>
<dbReference type="CDD" id="cd19177">
    <property type="entry name" value="SET_SETD4"/>
    <property type="match status" value="1"/>
</dbReference>
<dbReference type="InterPro" id="IPR016852">
    <property type="entry name" value="SET_MeTrfase"/>
</dbReference>